<dbReference type="EMBL" id="CP022022">
    <property type="protein sequence ID" value="ASF44245.1"/>
    <property type="molecule type" value="Genomic_DNA"/>
</dbReference>
<dbReference type="Proteomes" id="UP000197007">
    <property type="component" value="Chromosome"/>
</dbReference>
<feature type="transmembrane region" description="Helical" evidence="1">
    <location>
        <begin position="79"/>
        <end position="101"/>
    </location>
</feature>
<dbReference type="Pfam" id="PF07863">
    <property type="entry name" value="CtnDOT_TraJ"/>
    <property type="match status" value="1"/>
</dbReference>
<keyword evidence="1" id="KW-0472">Membrane</keyword>
<reference evidence="5" key="1">
    <citation type="submission" date="2017-06" db="EMBL/GenBank/DDBJ databases">
        <title>Complete genome sequence of Capnocytophaga sp. KCOM 1579 (=ChDC OS43) isolated from a human refractory periapical abscess lesion.</title>
        <authorList>
            <person name="Kook J.-K."/>
            <person name="Park S.-N."/>
            <person name="Lim Y.K."/>
            <person name="Roh H."/>
        </authorList>
    </citation>
    <scope>NUCLEOTIDE SEQUENCE [LARGE SCALE GENOMIC DNA]</scope>
    <source>
        <strain evidence="5">ChDC OS43</strain>
    </source>
</reference>
<proteinExistence type="predicted"/>
<feature type="transmembrane region" description="Helical" evidence="1">
    <location>
        <begin position="122"/>
        <end position="142"/>
    </location>
</feature>
<feature type="transmembrane region" description="Helical" evidence="1">
    <location>
        <begin position="256"/>
        <end position="274"/>
    </location>
</feature>
<dbReference type="RefSeq" id="WP_088595078.1">
    <property type="nucleotide sequence ID" value="NZ_CP022022.1"/>
</dbReference>
<sequence>MNLKKITIIIASLLFILATPASLAQPRPPYSGAGSSIIGPPPPSMEQGDKTVKFVKGSGDFEEWFMEAFTHLDTFIESYAYQASILGKAIGALGMLIYFSIIGFRMQSGSAEWDVEPMIKPVIIGLILIYWVPFTQMVQYPFLKLAEMPKGVFQEIEKTTNNLRTTRYTKQMQVLDATIKERAALMAKRQDFWTKVGNGDVGEAFGDQWDKLTAPIEDGLERLNYKMQKIIGEAIELICLMILRVGVYLIFFIQKVWSYILIVLGPIAVGMSLIPGFESSLTNWVSKFININLYTFIAYTIINIGQQIIMAGYTMDITRLSTIVDANGNVINQGLLMAYTTYSGMMNSVIFPCVGYVITGLAVLMTPTIADSVVSAGGASIMTKAKGAASKAASAVSAGGKAVGGTVNAGRSLANSVKNSVANSTFDAVSKNINRMPDVPKSR</sequence>
<dbReference type="AlphaFoldDB" id="A0A1Z4BSG0"/>
<protein>
    <recommendedName>
        <fullName evidence="3">Conjugative transposon TraJ C-terminal domain-containing protein</fullName>
    </recommendedName>
</protein>
<keyword evidence="1" id="KW-1133">Transmembrane helix</keyword>
<feature type="signal peptide" evidence="2">
    <location>
        <begin position="1"/>
        <end position="24"/>
    </location>
</feature>
<dbReference type="InterPro" id="IPR012424">
    <property type="entry name" value="Conjugative_transposon_TraJ_C"/>
</dbReference>
<feature type="domain" description="Conjugative transposon TraJ C-terminal" evidence="3">
    <location>
        <begin position="86"/>
        <end position="422"/>
    </location>
</feature>
<dbReference type="KEGG" id="capn:CBG49_14705"/>
<feature type="chain" id="PRO_5012034736" description="Conjugative transposon TraJ C-terminal domain-containing protein" evidence="2">
    <location>
        <begin position="25"/>
        <end position="443"/>
    </location>
</feature>
<feature type="transmembrane region" description="Helical" evidence="1">
    <location>
        <begin position="230"/>
        <end position="251"/>
    </location>
</feature>
<feature type="transmembrane region" description="Helical" evidence="1">
    <location>
        <begin position="294"/>
        <end position="313"/>
    </location>
</feature>
<keyword evidence="1" id="KW-0812">Transmembrane</keyword>
<evidence type="ECO:0000313" key="4">
    <source>
        <dbReference type="EMBL" id="ASF44245.1"/>
    </source>
</evidence>
<gene>
    <name evidence="4" type="ORF">CBG49_14705</name>
</gene>
<evidence type="ECO:0000256" key="1">
    <source>
        <dbReference type="SAM" id="Phobius"/>
    </source>
</evidence>
<evidence type="ECO:0000259" key="3">
    <source>
        <dbReference type="Pfam" id="PF07863"/>
    </source>
</evidence>
<organism evidence="4 5">
    <name type="scientific">Capnocytophaga endodontalis</name>
    <dbReference type="NCBI Taxonomy" id="2708117"/>
    <lineage>
        <taxon>Bacteria</taxon>
        <taxon>Pseudomonadati</taxon>
        <taxon>Bacteroidota</taxon>
        <taxon>Flavobacteriia</taxon>
        <taxon>Flavobacteriales</taxon>
        <taxon>Flavobacteriaceae</taxon>
        <taxon>Capnocytophaga</taxon>
    </lineage>
</organism>
<evidence type="ECO:0000313" key="5">
    <source>
        <dbReference type="Proteomes" id="UP000197007"/>
    </source>
</evidence>
<keyword evidence="2" id="KW-0732">Signal</keyword>
<accession>A0A1Z4BSG0</accession>
<name>A0A1Z4BSG0_9FLAO</name>
<keyword evidence="5" id="KW-1185">Reference proteome</keyword>
<evidence type="ECO:0000256" key="2">
    <source>
        <dbReference type="SAM" id="SignalP"/>
    </source>
</evidence>